<reference evidence="2" key="2">
    <citation type="submission" date="2015-01" db="EMBL/GenBank/DDBJ databases">
        <title>Evolutionary Origins and Diversification of the Mycorrhizal Mutualists.</title>
        <authorList>
            <consortium name="DOE Joint Genome Institute"/>
            <consortium name="Mycorrhizal Genomics Consortium"/>
            <person name="Kohler A."/>
            <person name="Kuo A."/>
            <person name="Nagy L.G."/>
            <person name="Floudas D."/>
            <person name="Copeland A."/>
            <person name="Barry K.W."/>
            <person name="Cichocki N."/>
            <person name="Veneault-Fourrey C."/>
            <person name="LaButti K."/>
            <person name="Lindquist E.A."/>
            <person name="Lipzen A."/>
            <person name="Lundell T."/>
            <person name="Morin E."/>
            <person name="Murat C."/>
            <person name="Riley R."/>
            <person name="Ohm R."/>
            <person name="Sun H."/>
            <person name="Tunlid A."/>
            <person name="Henrissat B."/>
            <person name="Grigoriev I.V."/>
            <person name="Hibbett D.S."/>
            <person name="Martin F."/>
        </authorList>
    </citation>
    <scope>NUCLEOTIDE SEQUENCE [LARGE SCALE GENOMIC DNA]</scope>
    <source>
        <strain evidence="2">Ve08.2h10</strain>
    </source>
</reference>
<keyword evidence="2" id="KW-1185">Reference proteome</keyword>
<name>A0A0D0DND4_9AGAM</name>
<dbReference type="Proteomes" id="UP000054538">
    <property type="component" value="Unassembled WGS sequence"/>
</dbReference>
<evidence type="ECO:0000313" key="1">
    <source>
        <dbReference type="EMBL" id="KIK93343.1"/>
    </source>
</evidence>
<reference evidence="1 2" key="1">
    <citation type="submission" date="2014-04" db="EMBL/GenBank/DDBJ databases">
        <authorList>
            <consortium name="DOE Joint Genome Institute"/>
            <person name="Kuo A."/>
            <person name="Kohler A."/>
            <person name="Jargeat P."/>
            <person name="Nagy L.G."/>
            <person name="Floudas D."/>
            <person name="Copeland A."/>
            <person name="Barry K.W."/>
            <person name="Cichocki N."/>
            <person name="Veneault-Fourrey C."/>
            <person name="LaButti K."/>
            <person name="Lindquist E.A."/>
            <person name="Lipzen A."/>
            <person name="Lundell T."/>
            <person name="Morin E."/>
            <person name="Murat C."/>
            <person name="Sun H."/>
            <person name="Tunlid A."/>
            <person name="Henrissat B."/>
            <person name="Grigoriev I.V."/>
            <person name="Hibbett D.S."/>
            <person name="Martin F."/>
            <person name="Nordberg H.P."/>
            <person name="Cantor M.N."/>
            <person name="Hua S.X."/>
        </authorList>
    </citation>
    <scope>NUCLEOTIDE SEQUENCE [LARGE SCALE GENOMIC DNA]</scope>
    <source>
        <strain evidence="1 2">Ve08.2h10</strain>
    </source>
</reference>
<sequence>MQLRNLGYMHISRIIPAPKTIFSVQPIPHHVVVVITSLRLKNIYGRDWVRKDRKSGRKV</sequence>
<accession>A0A0D0DND4</accession>
<dbReference type="AlphaFoldDB" id="A0A0D0DND4"/>
<evidence type="ECO:0000313" key="2">
    <source>
        <dbReference type="Proteomes" id="UP000054538"/>
    </source>
</evidence>
<dbReference type="InParanoid" id="A0A0D0DND4"/>
<dbReference type="EMBL" id="KN825192">
    <property type="protein sequence ID" value="KIK93343.1"/>
    <property type="molecule type" value="Genomic_DNA"/>
</dbReference>
<dbReference type="HOGENOM" id="CLU_2967347_0_0_1"/>
<gene>
    <name evidence="1" type="ORF">PAXRUDRAFT_829056</name>
</gene>
<feature type="non-terminal residue" evidence="1">
    <location>
        <position position="59"/>
    </location>
</feature>
<proteinExistence type="predicted"/>
<protein>
    <submittedName>
        <fullName evidence="1">Uncharacterized protein</fullName>
    </submittedName>
</protein>
<organism evidence="1 2">
    <name type="scientific">Paxillus rubicundulus Ve08.2h10</name>
    <dbReference type="NCBI Taxonomy" id="930991"/>
    <lineage>
        <taxon>Eukaryota</taxon>
        <taxon>Fungi</taxon>
        <taxon>Dikarya</taxon>
        <taxon>Basidiomycota</taxon>
        <taxon>Agaricomycotina</taxon>
        <taxon>Agaricomycetes</taxon>
        <taxon>Agaricomycetidae</taxon>
        <taxon>Boletales</taxon>
        <taxon>Paxilineae</taxon>
        <taxon>Paxillaceae</taxon>
        <taxon>Paxillus</taxon>
    </lineage>
</organism>